<name>A0A3M0JRY1_HIRRU</name>
<evidence type="ECO:0000256" key="6">
    <source>
        <dbReference type="ARBA" id="ARBA00022918"/>
    </source>
</evidence>
<keyword evidence="4" id="KW-0255">Endonuclease</keyword>
<evidence type="ECO:0000313" key="8">
    <source>
        <dbReference type="EMBL" id="RMC03549.1"/>
    </source>
</evidence>
<evidence type="ECO:0000256" key="3">
    <source>
        <dbReference type="ARBA" id="ARBA00022722"/>
    </source>
</evidence>
<keyword evidence="5" id="KW-0378">Hydrolase</keyword>
<dbReference type="CDD" id="cd09273">
    <property type="entry name" value="RNase_HI_RT_Bel"/>
    <property type="match status" value="1"/>
</dbReference>
<keyword evidence="2" id="KW-0548">Nucleotidyltransferase</keyword>
<dbReference type="GO" id="GO:0003964">
    <property type="term" value="F:RNA-directed DNA polymerase activity"/>
    <property type="evidence" value="ECO:0007669"/>
    <property type="project" value="UniProtKB-KW"/>
</dbReference>
<dbReference type="InterPro" id="IPR012337">
    <property type="entry name" value="RNaseH-like_sf"/>
</dbReference>
<keyword evidence="9" id="KW-1185">Reference proteome</keyword>
<dbReference type="EMBL" id="QRBI01000131">
    <property type="protein sequence ID" value="RMC03549.1"/>
    <property type="molecule type" value="Genomic_DNA"/>
</dbReference>
<organism evidence="8 9">
    <name type="scientific">Hirundo rustica rustica</name>
    <dbReference type="NCBI Taxonomy" id="333673"/>
    <lineage>
        <taxon>Eukaryota</taxon>
        <taxon>Metazoa</taxon>
        <taxon>Chordata</taxon>
        <taxon>Craniata</taxon>
        <taxon>Vertebrata</taxon>
        <taxon>Euteleostomi</taxon>
        <taxon>Archelosauria</taxon>
        <taxon>Archosauria</taxon>
        <taxon>Dinosauria</taxon>
        <taxon>Saurischia</taxon>
        <taxon>Theropoda</taxon>
        <taxon>Coelurosauria</taxon>
        <taxon>Aves</taxon>
        <taxon>Neognathae</taxon>
        <taxon>Neoaves</taxon>
        <taxon>Telluraves</taxon>
        <taxon>Australaves</taxon>
        <taxon>Passeriformes</taxon>
        <taxon>Sylvioidea</taxon>
        <taxon>Hirundinidae</taxon>
        <taxon>Hirundo</taxon>
    </lineage>
</organism>
<accession>A0A3M0JRY1</accession>
<evidence type="ECO:0000256" key="4">
    <source>
        <dbReference type="ARBA" id="ARBA00022759"/>
    </source>
</evidence>
<keyword evidence="3" id="KW-0540">Nuclease</keyword>
<dbReference type="PANTHER" id="PTHR41694:SF5">
    <property type="entry name" value="RIBONUCLEASE H"/>
    <property type="match status" value="1"/>
</dbReference>
<comment type="caution">
    <text evidence="8">The sequence shown here is derived from an EMBL/GenBank/DDBJ whole genome shotgun (WGS) entry which is preliminary data.</text>
</comment>
<evidence type="ECO:0000313" key="9">
    <source>
        <dbReference type="Proteomes" id="UP000269221"/>
    </source>
</evidence>
<dbReference type="SUPFAM" id="SSF53098">
    <property type="entry name" value="Ribonuclease H-like"/>
    <property type="match status" value="1"/>
</dbReference>
<evidence type="ECO:0000256" key="1">
    <source>
        <dbReference type="ARBA" id="ARBA00022679"/>
    </source>
</evidence>
<keyword evidence="1" id="KW-0808">Transferase</keyword>
<dbReference type="PROSITE" id="PS50879">
    <property type="entry name" value="RNASE_H_1"/>
    <property type="match status" value="1"/>
</dbReference>
<dbReference type="AlphaFoldDB" id="A0A3M0JRY1"/>
<dbReference type="Gene3D" id="3.30.420.10">
    <property type="entry name" value="Ribonuclease H-like superfamily/Ribonuclease H"/>
    <property type="match status" value="1"/>
</dbReference>
<dbReference type="InterPro" id="IPR002156">
    <property type="entry name" value="RNaseH_domain"/>
</dbReference>
<protein>
    <recommendedName>
        <fullName evidence="7">RNase H type-1 domain-containing protein</fullName>
    </recommendedName>
</protein>
<dbReference type="GO" id="GO:0004523">
    <property type="term" value="F:RNA-DNA hybrid ribonuclease activity"/>
    <property type="evidence" value="ECO:0007669"/>
    <property type="project" value="InterPro"/>
</dbReference>
<dbReference type="InterPro" id="IPR036397">
    <property type="entry name" value="RNaseH_sf"/>
</dbReference>
<proteinExistence type="predicted"/>
<dbReference type="GO" id="GO:0003676">
    <property type="term" value="F:nucleic acid binding"/>
    <property type="evidence" value="ECO:0007669"/>
    <property type="project" value="InterPro"/>
</dbReference>
<dbReference type="Pfam" id="PF00075">
    <property type="entry name" value="RNase_H"/>
    <property type="match status" value="1"/>
</dbReference>
<reference evidence="8 9" key="1">
    <citation type="submission" date="2018-07" db="EMBL/GenBank/DDBJ databases">
        <title>A high quality draft genome assembly of the barn swallow (H. rustica rustica).</title>
        <authorList>
            <person name="Formenti G."/>
            <person name="Chiara M."/>
            <person name="Poveda L."/>
            <person name="Francoijs K.-J."/>
            <person name="Bonisoli-Alquati A."/>
            <person name="Canova L."/>
            <person name="Gianfranceschi L."/>
            <person name="Horner D.S."/>
            <person name="Saino N."/>
        </authorList>
    </citation>
    <scope>NUCLEOTIDE SEQUENCE [LARGE SCALE GENOMIC DNA]</scope>
    <source>
        <strain evidence="8">Chelidonia</strain>
        <tissue evidence="8">Blood</tissue>
    </source>
</reference>
<gene>
    <name evidence="8" type="ORF">DUI87_20749</name>
</gene>
<evidence type="ECO:0000259" key="7">
    <source>
        <dbReference type="PROSITE" id="PS50879"/>
    </source>
</evidence>
<sequence>MIHECLEAIEATCSICPALKDTLLENTETWSTDGSSYVISGRRHAGYVVTTSREVIESGLLPTNILAQKAEITALTWALELAKSKKVNIYTDLRYAFWVVNVHGVIWKERGLLNWQGKSIKHAQEIIKLLEAVQLPEKIAVMHIKAHQKLSSKLEEGNKLVDKKEKEAAKGEVTVEIVEAALIPDGQISIEDSRPNVIEQFRKELQNFNAAEKVVNPGKRIVMNRKNRYATTLLDDT</sequence>
<keyword evidence="6" id="KW-0695">RNA-directed DNA polymerase</keyword>
<dbReference type="OrthoDB" id="9950135at2759"/>
<evidence type="ECO:0000256" key="5">
    <source>
        <dbReference type="ARBA" id="ARBA00022801"/>
    </source>
</evidence>
<dbReference type="PANTHER" id="PTHR41694">
    <property type="entry name" value="ENDOGENOUS RETROVIRUS GROUP K MEMBER POL PROTEIN"/>
    <property type="match status" value="1"/>
</dbReference>
<evidence type="ECO:0000256" key="2">
    <source>
        <dbReference type="ARBA" id="ARBA00022695"/>
    </source>
</evidence>
<feature type="domain" description="RNase H type-1" evidence="7">
    <location>
        <begin position="24"/>
        <end position="170"/>
    </location>
</feature>
<dbReference type="Proteomes" id="UP000269221">
    <property type="component" value="Unassembled WGS sequence"/>
</dbReference>